<dbReference type="Gene3D" id="3.40.630.90">
    <property type="match status" value="1"/>
</dbReference>
<dbReference type="InterPro" id="IPR000182">
    <property type="entry name" value="GNAT_dom"/>
</dbReference>
<accession>A0ABY3DWU3</accession>
<evidence type="ECO:0000313" key="3">
    <source>
        <dbReference type="EMBL" id="TSJ64644.1"/>
    </source>
</evidence>
<dbReference type="Pfam" id="PF18014">
    <property type="entry name" value="Acetyltransf_18"/>
    <property type="match status" value="1"/>
</dbReference>
<reference evidence="3 4" key="1">
    <citation type="submission" date="2019-07" db="EMBL/GenBank/DDBJ databases">
        <authorList>
            <person name="Grouzdev D.S."/>
        </authorList>
    </citation>
    <scope>NUCLEOTIDE SEQUENCE [LARGE SCALE GENOMIC DNA]</scope>
    <source>
        <strain evidence="3 4">3C</strain>
    </source>
</reference>
<evidence type="ECO:0000259" key="2">
    <source>
        <dbReference type="PROSITE" id="PS51186"/>
    </source>
</evidence>
<name>A0ABY3DWU3_9HYPH</name>
<feature type="compositionally biased region" description="Basic residues" evidence="1">
    <location>
        <begin position="103"/>
        <end position="112"/>
    </location>
</feature>
<dbReference type="PANTHER" id="PTHR47237">
    <property type="entry name" value="SLL0310 PROTEIN"/>
    <property type="match status" value="1"/>
</dbReference>
<dbReference type="InterPro" id="IPR041496">
    <property type="entry name" value="YitH/HolE_GNAT"/>
</dbReference>
<dbReference type="PANTHER" id="PTHR47237:SF2">
    <property type="entry name" value="BLL4206 PROTEIN"/>
    <property type="match status" value="1"/>
</dbReference>
<gene>
    <name evidence="3" type="ORF">FO470_05135</name>
</gene>
<sequence>MPQGQGRHPGRDPGPVGPQLAPGPRKQRGPQAAAGAGGGGPHGSRAARGCLRSAFRPALFDGAGGRRAGRTGHQHHSRPRGDRDRGPRHRRRRSGGAAPAGPRGRRRGRRNRGAVGLSRAVAARRPCPCPPDDRADRQDAAGRGELRHRGRAVPAGRRPGDHLRTGRHLPRAQAGGVSDAGRTPCRAGPRRRAGAEGGARGRAAVSAAEPPLVAFAPGHLEGALRLSQEAGWPHRLDDWALVAAVSQGVAVLDGDRVAATGLCTLYGEHARFSMVLVGKSLRGRGIGRQVMAALADLAGNRSVSLVATADGRPLYERLGFRPTGAIVQYQGLVRSPTGTVGSVRVAEPGATDAIAAIDRRATGMDRSALMRCLADRGTVLLAEGGFAVLRDFGRGRVLGPLIARDESTAGSLIAAAARQSEGQLLRIDTPCGARLGPQLETLGLSPAGGGTAMRKGLPPAAPDGFSIYALASQALG</sequence>
<dbReference type="PROSITE" id="PS51186">
    <property type="entry name" value="GNAT"/>
    <property type="match status" value="1"/>
</dbReference>
<organism evidence="3 4">
    <name type="scientific">Ancylobacter moscoviensis</name>
    <dbReference type="NCBI Taxonomy" id="2597768"/>
    <lineage>
        <taxon>Bacteria</taxon>
        <taxon>Pseudomonadati</taxon>
        <taxon>Pseudomonadota</taxon>
        <taxon>Alphaproteobacteria</taxon>
        <taxon>Hyphomicrobiales</taxon>
        <taxon>Xanthobacteraceae</taxon>
        <taxon>Ancylobacter</taxon>
    </lineage>
</organism>
<evidence type="ECO:0000313" key="4">
    <source>
        <dbReference type="Proteomes" id="UP000315321"/>
    </source>
</evidence>
<protein>
    <submittedName>
        <fullName evidence="3">GNAT family N-acetyltransferase</fullName>
    </submittedName>
</protein>
<dbReference type="InterPro" id="IPR016181">
    <property type="entry name" value="Acyl_CoA_acyltransferase"/>
</dbReference>
<feature type="compositionally biased region" description="Basic and acidic residues" evidence="1">
    <location>
        <begin position="131"/>
        <end position="147"/>
    </location>
</feature>
<comment type="caution">
    <text evidence="3">The sequence shown here is derived from an EMBL/GenBank/DDBJ whole genome shotgun (WGS) entry which is preliminary data.</text>
</comment>
<feature type="domain" description="N-acetyltransferase" evidence="2">
    <location>
        <begin position="210"/>
        <end position="339"/>
    </location>
</feature>
<dbReference type="SUPFAM" id="SSF55729">
    <property type="entry name" value="Acyl-CoA N-acyltransferases (Nat)"/>
    <property type="match status" value="1"/>
</dbReference>
<dbReference type="EMBL" id="VMBP01000001">
    <property type="protein sequence ID" value="TSJ64644.1"/>
    <property type="molecule type" value="Genomic_DNA"/>
</dbReference>
<feature type="compositionally biased region" description="Basic residues" evidence="1">
    <location>
        <begin position="67"/>
        <end position="78"/>
    </location>
</feature>
<dbReference type="Gene3D" id="3.40.630.30">
    <property type="match status" value="1"/>
</dbReference>
<feature type="region of interest" description="Disordered" evidence="1">
    <location>
        <begin position="1"/>
        <end position="198"/>
    </location>
</feature>
<keyword evidence="4" id="KW-1185">Reference proteome</keyword>
<proteinExistence type="predicted"/>
<dbReference type="Proteomes" id="UP000315321">
    <property type="component" value="Unassembled WGS sequence"/>
</dbReference>
<dbReference type="InterPro" id="IPR052729">
    <property type="entry name" value="Acyl/Acetyltrans_Enzymes"/>
</dbReference>
<dbReference type="CDD" id="cd04301">
    <property type="entry name" value="NAT_SF"/>
    <property type="match status" value="1"/>
</dbReference>
<evidence type="ECO:0000256" key="1">
    <source>
        <dbReference type="SAM" id="MobiDB-lite"/>
    </source>
</evidence>
<dbReference type="Pfam" id="PF13508">
    <property type="entry name" value="Acetyltransf_7"/>
    <property type="match status" value="1"/>
</dbReference>